<evidence type="ECO:0000256" key="6">
    <source>
        <dbReference type="SAM" id="SignalP"/>
    </source>
</evidence>
<gene>
    <name evidence="9" type="ORF">SAMN05444350_103130</name>
</gene>
<dbReference type="eggNOG" id="COG0457">
    <property type="taxonomic scope" value="Bacteria"/>
</dbReference>
<dbReference type="RefSeq" id="WP_025832795.1">
    <property type="nucleotide sequence ID" value="NZ_FQZN01000003.1"/>
</dbReference>
<evidence type="ECO:0000256" key="2">
    <source>
        <dbReference type="ARBA" id="ARBA00006275"/>
    </source>
</evidence>
<dbReference type="GeneID" id="92710948"/>
<dbReference type="InterPro" id="IPR012944">
    <property type="entry name" value="SusD_RagB_dom"/>
</dbReference>
<keyword evidence="5" id="KW-0998">Cell outer membrane</keyword>
<evidence type="ECO:0000259" key="8">
    <source>
        <dbReference type="Pfam" id="PF14322"/>
    </source>
</evidence>
<evidence type="ECO:0000256" key="5">
    <source>
        <dbReference type="ARBA" id="ARBA00023237"/>
    </source>
</evidence>
<dbReference type="InterPro" id="IPR011990">
    <property type="entry name" value="TPR-like_helical_dom_sf"/>
</dbReference>
<keyword evidence="10" id="KW-1185">Reference proteome</keyword>
<dbReference type="EMBL" id="FQZN01000003">
    <property type="protein sequence ID" value="SHI51605.1"/>
    <property type="molecule type" value="Genomic_DNA"/>
</dbReference>
<feature type="domain" description="RagB/SusD" evidence="7">
    <location>
        <begin position="320"/>
        <end position="669"/>
    </location>
</feature>
<evidence type="ECO:0000313" key="9">
    <source>
        <dbReference type="EMBL" id="SHI51605.1"/>
    </source>
</evidence>
<dbReference type="Gene3D" id="1.25.40.390">
    <property type="match status" value="1"/>
</dbReference>
<proteinExistence type="inferred from homology"/>
<dbReference type="InterPro" id="IPR033985">
    <property type="entry name" value="SusD-like_N"/>
</dbReference>
<dbReference type="PROSITE" id="PS51257">
    <property type="entry name" value="PROKAR_LIPOPROTEIN"/>
    <property type="match status" value="1"/>
</dbReference>
<evidence type="ECO:0000313" key="10">
    <source>
        <dbReference type="Proteomes" id="UP000184192"/>
    </source>
</evidence>
<comment type="similarity">
    <text evidence="2">Belongs to the SusD family.</text>
</comment>
<evidence type="ECO:0000256" key="1">
    <source>
        <dbReference type="ARBA" id="ARBA00004442"/>
    </source>
</evidence>
<evidence type="ECO:0000256" key="3">
    <source>
        <dbReference type="ARBA" id="ARBA00022729"/>
    </source>
</evidence>
<name>A0A1M6BS66_9BACE</name>
<evidence type="ECO:0000256" key="4">
    <source>
        <dbReference type="ARBA" id="ARBA00023136"/>
    </source>
</evidence>
<feature type="domain" description="SusD-like N-terminal" evidence="8">
    <location>
        <begin position="91"/>
        <end position="211"/>
    </location>
</feature>
<comment type="subcellular location">
    <subcellularLocation>
        <location evidence="1">Cell outer membrane</location>
    </subcellularLocation>
</comment>
<protein>
    <submittedName>
        <fullName evidence="9">Starch-binding associating with outer membrane</fullName>
    </submittedName>
</protein>
<dbReference type="Pfam" id="PF07980">
    <property type="entry name" value="SusD_RagB"/>
    <property type="match status" value="1"/>
</dbReference>
<keyword evidence="4" id="KW-0472">Membrane</keyword>
<dbReference type="SUPFAM" id="SSF48452">
    <property type="entry name" value="TPR-like"/>
    <property type="match status" value="1"/>
</dbReference>
<organism evidence="9 10">
    <name type="scientific">Bacteroides stercorirosoris</name>
    <dbReference type="NCBI Taxonomy" id="871324"/>
    <lineage>
        <taxon>Bacteria</taxon>
        <taxon>Pseudomonadati</taxon>
        <taxon>Bacteroidota</taxon>
        <taxon>Bacteroidia</taxon>
        <taxon>Bacteroidales</taxon>
        <taxon>Bacteroidaceae</taxon>
        <taxon>Bacteroides</taxon>
    </lineage>
</organism>
<feature type="signal peptide" evidence="6">
    <location>
        <begin position="1"/>
        <end position="23"/>
    </location>
</feature>
<keyword evidence="3 6" id="KW-0732">Signal</keyword>
<sequence length="669" mass="75017">MKYINIATSFVALAMLMSGCSDFLNKEPLSQGTEAIFFQNPDQFKQAANALYNMEGWKDYNGASALYKDKGTDLFGLSTNGGGSVGESDWHWDKPYGHIRTCNILLDKAKAYSGNQNDIAPSVGTAYFFRAWQHFYLLQYFGGIPIVDHTLDINDPVVKGARNSRYEVIDFIIKDLREAARLLPKEKDIADNDKGKISQEAAKAFLARVLLYEATWEKYVPSIDYNLDGDGSSIGAGTVKPEGYPSITEMLTESKQMAKDVINEAETGTFQLWNECDSLSYYYLFSIDEKGGNISNFKNAGKSMNKEFILSVKYDYDVKRGGINIGHAISSGQGYNMSAYFGEMFLCRNGLPIRISTTGNMTDAKNNPDFLGYKHFYNEFRNRDYRFIGSIYMPDRPSWRSSTAYGVQCTEAGHPYPDPVYPKPVYDPKDPAFSSKNAIYTPTVYGGTHNVYTGRKFLPEGAGRADNTESADYPLIRLAEVHLIYAEAAVELGNGTISDEDLNFSVNKNRARARVAPLTNALIANIWDAGYFDHKSGKTICKKMNMLDEIRRERACELFGEGFRENDLKRWGIAHINLTGQKLGRPIYGTAYMTATANDASHFGEPCYQPDKYPMTYGIYEGSGPNDPDYGRPIANLAENLLYSQRDYLAPIPKNQMRLNPQLVQNPGW</sequence>
<reference evidence="10" key="1">
    <citation type="submission" date="2016-11" db="EMBL/GenBank/DDBJ databases">
        <authorList>
            <person name="Varghese N."/>
            <person name="Submissions S."/>
        </authorList>
    </citation>
    <scope>NUCLEOTIDE SEQUENCE [LARGE SCALE GENOMIC DNA]</scope>
    <source>
        <strain evidence="10">DSM 26884</strain>
    </source>
</reference>
<evidence type="ECO:0000259" key="7">
    <source>
        <dbReference type="Pfam" id="PF07980"/>
    </source>
</evidence>
<dbReference type="Pfam" id="PF14322">
    <property type="entry name" value="SusD-like_3"/>
    <property type="match status" value="1"/>
</dbReference>
<feature type="chain" id="PRO_5009916127" evidence="6">
    <location>
        <begin position="24"/>
        <end position="669"/>
    </location>
</feature>
<dbReference type="Proteomes" id="UP000184192">
    <property type="component" value="Unassembled WGS sequence"/>
</dbReference>
<accession>A0A1M6BS66</accession>
<dbReference type="GO" id="GO:0009279">
    <property type="term" value="C:cell outer membrane"/>
    <property type="evidence" value="ECO:0007669"/>
    <property type="project" value="UniProtKB-SubCell"/>
</dbReference>
<dbReference type="AlphaFoldDB" id="A0A1M6BS66"/>